<dbReference type="Pfam" id="PF05721">
    <property type="entry name" value="PhyH"/>
    <property type="match status" value="1"/>
</dbReference>
<organism evidence="5 6">
    <name type="scientific">Knufia peltigerae</name>
    <dbReference type="NCBI Taxonomy" id="1002370"/>
    <lineage>
        <taxon>Eukaryota</taxon>
        <taxon>Fungi</taxon>
        <taxon>Dikarya</taxon>
        <taxon>Ascomycota</taxon>
        <taxon>Pezizomycotina</taxon>
        <taxon>Eurotiomycetes</taxon>
        <taxon>Chaetothyriomycetidae</taxon>
        <taxon>Chaetothyriales</taxon>
        <taxon>Trichomeriaceae</taxon>
        <taxon>Knufia</taxon>
    </lineage>
</organism>
<dbReference type="InterPro" id="IPR000172">
    <property type="entry name" value="GMC_OxRdtase_N"/>
</dbReference>
<dbReference type="Proteomes" id="UP001172681">
    <property type="component" value="Unassembled WGS sequence"/>
</dbReference>
<gene>
    <name evidence="5" type="ORF">H2204_005676</name>
</gene>
<comment type="similarity">
    <text evidence="1 2">Belongs to the GMC oxidoreductase family.</text>
</comment>
<dbReference type="InterPro" id="IPR036188">
    <property type="entry name" value="FAD/NAD-bd_sf"/>
</dbReference>
<dbReference type="EMBL" id="JAPDRN010000032">
    <property type="protein sequence ID" value="KAJ9635716.1"/>
    <property type="molecule type" value="Genomic_DNA"/>
</dbReference>
<dbReference type="PANTHER" id="PTHR11552">
    <property type="entry name" value="GLUCOSE-METHANOL-CHOLINE GMC OXIDOREDUCTASE"/>
    <property type="match status" value="1"/>
</dbReference>
<dbReference type="InterPro" id="IPR008775">
    <property type="entry name" value="Phytyl_CoA_dOase-like"/>
</dbReference>
<dbReference type="Pfam" id="PF00732">
    <property type="entry name" value="GMC_oxred_N"/>
    <property type="match status" value="1"/>
</dbReference>
<comment type="caution">
    <text evidence="5">The sequence shown here is derived from an EMBL/GenBank/DDBJ whole genome shotgun (WGS) entry which is preliminary data.</text>
</comment>
<dbReference type="InterPro" id="IPR012132">
    <property type="entry name" value="GMC_OxRdtase"/>
</dbReference>
<keyword evidence="2" id="KW-0285">Flavoprotein</keyword>
<sequence>MINIPAFIGEQPPDFYVYNLLTLPQTQLDNRTHVLPMGRGVGGGSLVNGMIWNRGNQEDFNLWASLGNPGWDWNSLLPYFTKSETYTPRAYADVNRQPVTFDPAVHGSSGPVQVSYPAFYWPQTDNWFAALDTLEIPSPIDPNEGTSAGSYFLPSSMDPASQTRSDARRAYHDKAANRSNYHVLTNAQVGRILFRRGVVPQAIGVRTLDGRRFLARREVILAAGAIHTPQVLELSGVGDGQLLSSLNISVVVDLAGVGNNLQDHALLRVTYPYQNPAYPNPQWLLTNSTFNSTSAQEYFSSHTGPWTAKPSTAIAFPSLAQITNNTYARSLILSATQDSQGYYSSPRVLPSNKTNRPFLQAGYQAQYPLILQNLMSESTPAYEILNDNSGGLDIALMRPLSRGTTHITCQDATVDPAINPNWLSHPLDFEIMLAAMEFNQRILDTDAVQTLEPSYGQVPANATRPELEGIVRQGINTEYHYSGTCAMMPRGLGGVVDADLNVYGTKGLRIVDTSVYPVVPGAHLQSVAYAVGERAADIIRGRIVMVVTPVGIGTDAGPVGGMYHEYGTPHEDFVWDARTEPGVLDAFAKLWGTDELLVSFDGMNFTLPQPERADVKPWPHIDQSPKRKGLVCAQGIINFAPNGPQDGGLVVVRGSHNLIAEYFKKHGMPPEPRTWGPEDYFSFIAEEVDWFKEAGCEVVKVCADPGDLIIWDSRTIHYNRLPESQQVRSIVYACYAPARFASEKDLKLKAQLFHERKPTTHWPNMNIFDGTSVDELRFGKPDACKRVRPVNDVVETDTVLRLAGVKSY</sequence>
<dbReference type="SUPFAM" id="SSF51905">
    <property type="entry name" value="FAD/NAD(P)-binding domain"/>
    <property type="match status" value="1"/>
</dbReference>
<dbReference type="PANTHER" id="PTHR11552:SF115">
    <property type="entry name" value="DEHYDROGENASE XPTC-RELATED"/>
    <property type="match status" value="1"/>
</dbReference>
<dbReference type="Gene3D" id="3.30.560.10">
    <property type="entry name" value="Glucose Oxidase, domain 3"/>
    <property type="match status" value="1"/>
</dbReference>
<dbReference type="Pfam" id="PF05199">
    <property type="entry name" value="GMC_oxred_C"/>
    <property type="match status" value="1"/>
</dbReference>
<keyword evidence="2" id="KW-0274">FAD</keyword>
<reference evidence="5" key="1">
    <citation type="submission" date="2022-10" db="EMBL/GenBank/DDBJ databases">
        <title>Culturing micro-colonial fungi from biological soil crusts in the Mojave desert and describing Neophaeococcomyces mojavensis, and introducing the new genera and species Taxawa tesnikishii.</title>
        <authorList>
            <person name="Kurbessoian T."/>
            <person name="Stajich J.E."/>
        </authorList>
    </citation>
    <scope>NUCLEOTIDE SEQUENCE</scope>
    <source>
        <strain evidence="5">TK_35</strain>
    </source>
</reference>
<dbReference type="AlphaFoldDB" id="A0AA38Y5J0"/>
<name>A0AA38Y5J0_9EURO</name>
<dbReference type="GO" id="GO:0050660">
    <property type="term" value="F:flavin adenine dinucleotide binding"/>
    <property type="evidence" value="ECO:0007669"/>
    <property type="project" value="InterPro"/>
</dbReference>
<accession>A0AA38Y5J0</accession>
<dbReference type="PROSITE" id="PS00623">
    <property type="entry name" value="GMC_OXRED_1"/>
    <property type="match status" value="1"/>
</dbReference>
<evidence type="ECO:0000256" key="1">
    <source>
        <dbReference type="ARBA" id="ARBA00010790"/>
    </source>
</evidence>
<dbReference type="SUPFAM" id="SSF51197">
    <property type="entry name" value="Clavaminate synthase-like"/>
    <property type="match status" value="1"/>
</dbReference>
<feature type="domain" description="Glucose-methanol-choline oxidoreductase N-terminal" evidence="4">
    <location>
        <begin position="224"/>
        <end position="238"/>
    </location>
</feature>
<evidence type="ECO:0000259" key="3">
    <source>
        <dbReference type="PROSITE" id="PS00623"/>
    </source>
</evidence>
<dbReference type="InterPro" id="IPR007867">
    <property type="entry name" value="GMC_OxRtase_C"/>
</dbReference>
<dbReference type="GO" id="GO:0016614">
    <property type="term" value="F:oxidoreductase activity, acting on CH-OH group of donors"/>
    <property type="evidence" value="ECO:0007669"/>
    <property type="project" value="InterPro"/>
</dbReference>
<keyword evidence="6" id="KW-1185">Reference proteome</keyword>
<dbReference type="Gene3D" id="3.50.50.60">
    <property type="entry name" value="FAD/NAD(P)-binding domain"/>
    <property type="match status" value="1"/>
</dbReference>
<proteinExistence type="inferred from homology"/>
<dbReference type="GO" id="GO:0044550">
    <property type="term" value="P:secondary metabolite biosynthetic process"/>
    <property type="evidence" value="ECO:0007669"/>
    <property type="project" value="TreeGrafter"/>
</dbReference>
<evidence type="ECO:0000256" key="2">
    <source>
        <dbReference type="RuleBase" id="RU003968"/>
    </source>
</evidence>
<dbReference type="PROSITE" id="PS00624">
    <property type="entry name" value="GMC_OXRED_2"/>
    <property type="match status" value="1"/>
</dbReference>
<feature type="domain" description="Glucose-methanol-choline oxidoreductase N-terminal" evidence="3">
    <location>
        <begin position="38"/>
        <end position="61"/>
    </location>
</feature>
<evidence type="ECO:0000259" key="4">
    <source>
        <dbReference type="PROSITE" id="PS00624"/>
    </source>
</evidence>
<dbReference type="SUPFAM" id="SSF54373">
    <property type="entry name" value="FAD-linked reductases, C-terminal domain"/>
    <property type="match status" value="1"/>
</dbReference>
<protein>
    <recommendedName>
        <fullName evidence="3 4">Glucose-methanol-choline oxidoreductase N-terminal domain-containing protein</fullName>
    </recommendedName>
</protein>
<dbReference type="Gene3D" id="2.60.120.620">
    <property type="entry name" value="q2cbj1_9rhob like domain"/>
    <property type="match status" value="1"/>
</dbReference>
<evidence type="ECO:0000313" key="5">
    <source>
        <dbReference type="EMBL" id="KAJ9635716.1"/>
    </source>
</evidence>
<evidence type="ECO:0000313" key="6">
    <source>
        <dbReference type="Proteomes" id="UP001172681"/>
    </source>
</evidence>